<reference evidence="2 3" key="1">
    <citation type="journal article" date="2023" name="Mol. Biol. Evol.">
        <title>Genomics of Secondarily Temperate Adaptation in the Only Non-Antarctic Icefish.</title>
        <authorList>
            <person name="Rivera-Colon A.G."/>
            <person name="Rayamajhi N."/>
            <person name="Minhas B.F."/>
            <person name="Madrigal G."/>
            <person name="Bilyk K.T."/>
            <person name="Yoon V."/>
            <person name="Hune M."/>
            <person name="Gregory S."/>
            <person name="Cheng C.H.C."/>
            <person name="Catchen J.M."/>
        </authorList>
    </citation>
    <scope>NUCLEOTIDE SEQUENCE [LARGE SCALE GENOMIC DNA]</scope>
    <source>
        <strain evidence="2">JC2023a</strain>
    </source>
</reference>
<accession>A0AAN8D475</accession>
<gene>
    <name evidence="2" type="ORF">CesoFtcFv8_001188</name>
</gene>
<dbReference type="AlphaFoldDB" id="A0AAN8D475"/>
<organism evidence="2 3">
    <name type="scientific">Champsocephalus esox</name>
    <name type="common">pike icefish</name>
    <dbReference type="NCBI Taxonomy" id="159716"/>
    <lineage>
        <taxon>Eukaryota</taxon>
        <taxon>Metazoa</taxon>
        <taxon>Chordata</taxon>
        <taxon>Craniata</taxon>
        <taxon>Vertebrata</taxon>
        <taxon>Euteleostomi</taxon>
        <taxon>Actinopterygii</taxon>
        <taxon>Neopterygii</taxon>
        <taxon>Teleostei</taxon>
        <taxon>Neoteleostei</taxon>
        <taxon>Acanthomorphata</taxon>
        <taxon>Eupercaria</taxon>
        <taxon>Perciformes</taxon>
        <taxon>Notothenioidei</taxon>
        <taxon>Channichthyidae</taxon>
        <taxon>Champsocephalus</taxon>
    </lineage>
</organism>
<evidence type="ECO:0000313" key="3">
    <source>
        <dbReference type="Proteomes" id="UP001335648"/>
    </source>
</evidence>
<dbReference type="EMBL" id="JAULUE010002046">
    <property type="protein sequence ID" value="KAK5915612.1"/>
    <property type="molecule type" value="Genomic_DNA"/>
</dbReference>
<sequence length="139" mass="15513">MVSSPLAGRQSASGSPEPILVPTADCPEDISHIIQPNQQLGLTHRPEQRQLEIEYRGDVSQMKLICHSGQTGDKTKHCLHKDTTCASIGAFLKWDRSETRADWWTQTDSARLMSPVAIQLVSELNTGYIHMCLESDLRL</sequence>
<comment type="caution">
    <text evidence="2">The sequence shown here is derived from an EMBL/GenBank/DDBJ whole genome shotgun (WGS) entry which is preliminary data.</text>
</comment>
<evidence type="ECO:0000256" key="1">
    <source>
        <dbReference type="SAM" id="MobiDB-lite"/>
    </source>
</evidence>
<name>A0AAN8D475_9TELE</name>
<dbReference type="Proteomes" id="UP001335648">
    <property type="component" value="Unassembled WGS sequence"/>
</dbReference>
<protein>
    <submittedName>
        <fullName evidence="2">Uncharacterized protein</fullName>
    </submittedName>
</protein>
<keyword evidence="3" id="KW-1185">Reference proteome</keyword>
<evidence type="ECO:0000313" key="2">
    <source>
        <dbReference type="EMBL" id="KAK5915612.1"/>
    </source>
</evidence>
<feature type="region of interest" description="Disordered" evidence="1">
    <location>
        <begin position="1"/>
        <end position="21"/>
    </location>
</feature>
<proteinExistence type="predicted"/>